<dbReference type="AlphaFoldDB" id="A0A7T7XNY8"/>
<dbReference type="RefSeq" id="WP_215627036.1">
    <property type="nucleotide sequence ID" value="NZ_CP067089.2"/>
</dbReference>
<organism evidence="1 2">
    <name type="scientific">Breznakiella homolactica</name>
    <dbReference type="NCBI Taxonomy" id="2798577"/>
    <lineage>
        <taxon>Bacteria</taxon>
        <taxon>Pseudomonadati</taxon>
        <taxon>Spirochaetota</taxon>
        <taxon>Spirochaetia</taxon>
        <taxon>Spirochaetales</taxon>
        <taxon>Breznakiellaceae</taxon>
        <taxon>Breznakiella</taxon>
    </lineage>
</organism>
<dbReference type="EMBL" id="CP067089">
    <property type="protein sequence ID" value="QQO09733.1"/>
    <property type="molecule type" value="Genomic_DNA"/>
</dbReference>
<dbReference type="KEGG" id="bhc:JFL75_02100"/>
<keyword evidence="2" id="KW-1185">Reference proteome</keyword>
<reference evidence="1" key="1">
    <citation type="submission" date="2021-01" db="EMBL/GenBank/DDBJ databases">
        <title>Description of Breznakiella homolactica.</title>
        <authorList>
            <person name="Song Y."/>
            <person name="Brune A."/>
        </authorList>
    </citation>
    <scope>NUCLEOTIDE SEQUENCE</scope>
    <source>
        <strain evidence="1">RmG30</strain>
    </source>
</reference>
<name>A0A7T7XNY8_9SPIR</name>
<gene>
    <name evidence="1" type="ORF">JFL75_02100</name>
</gene>
<accession>A0A7T7XNY8</accession>
<proteinExistence type="predicted"/>
<protein>
    <submittedName>
        <fullName evidence="1">Uncharacterized protein</fullName>
    </submittedName>
</protein>
<sequence>MKGIAVLACGLENRFIRETRRCHYGRALSGSTGAMLPGQEGNVKKFILLGEVMELSSYFFDSCFFDLVQICYFSIYIACQKYYHPWQAG</sequence>
<evidence type="ECO:0000313" key="1">
    <source>
        <dbReference type="EMBL" id="QQO09733.1"/>
    </source>
</evidence>
<evidence type="ECO:0000313" key="2">
    <source>
        <dbReference type="Proteomes" id="UP000595917"/>
    </source>
</evidence>
<dbReference type="Proteomes" id="UP000595917">
    <property type="component" value="Chromosome"/>
</dbReference>